<evidence type="ECO:0000313" key="6">
    <source>
        <dbReference type="Proteomes" id="UP000198582"/>
    </source>
</evidence>
<feature type="compositionally biased region" description="Gly residues" evidence="2">
    <location>
        <begin position="313"/>
        <end position="323"/>
    </location>
</feature>
<dbReference type="InterPro" id="IPR056823">
    <property type="entry name" value="TEN-like_YD-shell"/>
</dbReference>
<dbReference type="InterPro" id="IPR006530">
    <property type="entry name" value="YD"/>
</dbReference>
<dbReference type="PANTHER" id="PTHR32305">
    <property type="match status" value="1"/>
</dbReference>
<feature type="domain" description="Teneurin-like YD-shell" evidence="4">
    <location>
        <begin position="1094"/>
        <end position="1212"/>
    </location>
</feature>
<evidence type="ECO:0000259" key="4">
    <source>
        <dbReference type="Pfam" id="PF25023"/>
    </source>
</evidence>
<dbReference type="InterPro" id="IPR036689">
    <property type="entry name" value="ESAT-6-like_sf"/>
</dbReference>
<evidence type="ECO:0000256" key="1">
    <source>
        <dbReference type="ARBA" id="ARBA00022737"/>
    </source>
</evidence>
<proteinExistence type="predicted"/>
<dbReference type="Gene3D" id="1.20.1260.20">
    <property type="entry name" value="PPE superfamily"/>
    <property type="match status" value="1"/>
</dbReference>
<sequence length="1531" mass="164679">MSNPLVAPVQDSTTAVSGVPLLEDATGLKTAIESKDWAAVAVGAVGTALDTLTAVMDPFGAIFAAGVGWLMEHVGPLKQALDALAGNADEVNAQASTWTNIAKELESVAAELTQLVKKDLESWQGEAADSYRKAAEDTSALIASAQKGSEGAASGVKTAGEVVAAVRSLVRDTIADLVGHLISWALQVVFTLGIGMTWVVPQVITAVAKTASKITQVTTKLVKALKALVPLLKKAGTLFEDAGKALKGIKGGKPKPAPKPKDIESPKGSPGKDGSSSGDSTTTSSADPGSTNPAGAGGNSGGSRPHGETGPDGTHGGNDGGGEAPPPGRDSSGGNDSTSTSGAGPGVRGNSRGPREDGVPDKNKNTCGDPIDVASGDVVLAQTDVELAGALALVLRRVHLSSYRAGWSFGPNWASTVDQRLEVDDEGVSFAGDDGTLLFYSHPMPQSLPQAGPRRPLAFTGGSYTVTLPEQGRTLHFGGGTGVLPLRAITDRNGHRIEFVRDDAGVPTEIRHSGGYRVRVESAGGMIRALHLCGADDGADLLLLRYGYEHGRLTEVTNASGTPLRFSYDGAGRMTGWTDRNGAWYRYGYDPEGRVVRAEGSGGFLSGTMAYEDGARRWTDSLGQQTVYHLNELGQTVREVDPAGHEVRSEWDAFDRLLSRTDPLGRTVRYEHDEFGNVVAVTRPDGAQTRLQHNGLGLPVAMVAVDGTVSRQEYDERGNLTRAIDAAGRASSYGYDEHGNLSTITDPLGGVRTILSNAAGLPVSVTDPSGVVTRYERDGFGRVCAVVDPAGATTRFGWTVDGLPAWETSPDGTTQRWIYDGEGNLRTHVDALGQTHRTEVTHADLPSAETRPDGTRMEYGYDTELRLTSVTNQQGLVWRYEYDAVGDLVRETDFNGRVLTYRHDAAGQLVERVNGVGEAVQFRYDVLGRVVERRNGAAVTTFAYDAAGRVVEATNPDARVTFSRDPDGRVLTETINGRTVASAYDPLGRLVRRRTPSGAESVWDYDAGHRPVALHTAGRTLRFGYDSAGNETRREWGSQAVLAQSWDADHRLRSQSLTDATGTETQHRSYRYREDGFLAAMDDRLTGPRRFDLDRVGRVVAVTGSGWTERYAYDAAGNVAHASWPTSPEPAVGEFGEREYRGTLIRRAGNVRYEHDAQGRVVLRQRKRLSSRPDTWRYFWNSEDCLSEVLTPDGTRWRYRYDALGRRIAKQRLTPDGSGVLEQIDFAWDGLVLAEQAHTDGPDPGDARVTVWNYEPGTGRPLTQTERSPLRRAPQQWIDERFYSIITDLVGTPTELVDDRGDVAWFHRTTLWGATALSRGGAGTGTPLRFPGQYHDPETGFNYNVLRHYDPDSARYSSADPIGLRGGANPHQYVPNPHTWLDPLGLTPCQEQLAADLGDRASYYHGMLNPRTGEYNTVSVIRVRDSQGNEFNVVTQNGGDDFTGAQRGAAQPGDLLVRVPGGVDRHAEMNGMAVIRNQGWTPIAGGASRPVCTPCGTTFWNQHGAEVVGPEYRGEGTGQTGFIFPLPANPT</sequence>
<dbReference type="SUPFAM" id="SSF140453">
    <property type="entry name" value="EsxAB dimer-like"/>
    <property type="match status" value="1"/>
</dbReference>
<dbReference type="InterPro" id="IPR022385">
    <property type="entry name" value="Rhs_assc_core"/>
</dbReference>
<dbReference type="NCBIfam" id="TIGR01643">
    <property type="entry name" value="YD_repeat_2x"/>
    <property type="match status" value="11"/>
</dbReference>
<dbReference type="InterPro" id="IPR031325">
    <property type="entry name" value="RHS_repeat"/>
</dbReference>
<reference evidence="5 6" key="1">
    <citation type="submission" date="2016-10" db="EMBL/GenBank/DDBJ databases">
        <authorList>
            <person name="de Groot N.N."/>
        </authorList>
    </citation>
    <scope>NUCLEOTIDE SEQUENCE [LARGE SCALE GENOMIC DNA]</scope>
    <source>
        <strain evidence="5 6">DSM 44993</strain>
    </source>
</reference>
<protein>
    <submittedName>
        <fullName evidence="5">RHS repeat-associated core domain-containing protein</fullName>
    </submittedName>
</protein>
<keyword evidence="6" id="KW-1185">Reference proteome</keyword>
<dbReference type="InterPro" id="IPR045351">
    <property type="entry name" value="DUF6531"/>
</dbReference>
<accession>A0A1H8XCL1</accession>
<dbReference type="Pfam" id="PF25023">
    <property type="entry name" value="TEN_YD-shell"/>
    <property type="match status" value="1"/>
</dbReference>
<dbReference type="STRING" id="394193.SAMN04489732_10726"/>
<name>A0A1H8XCL1_9PSEU</name>
<feature type="compositionally biased region" description="Low complexity" evidence="2">
    <location>
        <begin position="329"/>
        <end position="342"/>
    </location>
</feature>
<evidence type="ECO:0000259" key="3">
    <source>
        <dbReference type="Pfam" id="PF20148"/>
    </source>
</evidence>
<dbReference type="InterPro" id="IPR050708">
    <property type="entry name" value="T6SS_VgrG/RHS"/>
</dbReference>
<dbReference type="Gene3D" id="2.180.10.10">
    <property type="entry name" value="RHS repeat-associated core"/>
    <property type="match status" value="3"/>
</dbReference>
<evidence type="ECO:0000313" key="5">
    <source>
        <dbReference type="EMBL" id="SEP37549.1"/>
    </source>
</evidence>
<gene>
    <name evidence="5" type="ORF">SAMN04489732_10726</name>
</gene>
<feature type="region of interest" description="Disordered" evidence="2">
    <location>
        <begin position="246"/>
        <end position="368"/>
    </location>
</feature>
<keyword evidence="1" id="KW-0677">Repeat</keyword>
<evidence type="ECO:0000256" key="2">
    <source>
        <dbReference type="SAM" id="MobiDB-lite"/>
    </source>
</evidence>
<dbReference type="Pfam" id="PF20148">
    <property type="entry name" value="DUF6531"/>
    <property type="match status" value="1"/>
</dbReference>
<dbReference type="Proteomes" id="UP000198582">
    <property type="component" value="Unassembled WGS sequence"/>
</dbReference>
<feature type="compositionally biased region" description="Basic and acidic residues" evidence="2">
    <location>
        <begin position="353"/>
        <end position="364"/>
    </location>
</feature>
<dbReference type="InterPro" id="IPR038332">
    <property type="entry name" value="PPE_sf"/>
</dbReference>
<dbReference type="EMBL" id="FOEF01000007">
    <property type="protein sequence ID" value="SEP37549.1"/>
    <property type="molecule type" value="Genomic_DNA"/>
</dbReference>
<dbReference type="PANTHER" id="PTHR32305:SF15">
    <property type="entry name" value="PROTEIN RHSA-RELATED"/>
    <property type="match status" value="1"/>
</dbReference>
<feature type="domain" description="DUF6531" evidence="3">
    <location>
        <begin position="368"/>
        <end position="438"/>
    </location>
</feature>
<feature type="compositionally biased region" description="Low complexity" evidence="2">
    <location>
        <begin position="266"/>
        <end position="294"/>
    </location>
</feature>
<dbReference type="Pfam" id="PF05593">
    <property type="entry name" value="RHS_repeat"/>
    <property type="match status" value="7"/>
</dbReference>
<dbReference type="RefSeq" id="WP_245787370.1">
    <property type="nucleotide sequence ID" value="NZ_FOEF01000007.1"/>
</dbReference>
<dbReference type="NCBIfam" id="TIGR03696">
    <property type="entry name" value="Rhs_assc_core"/>
    <property type="match status" value="1"/>
</dbReference>
<organism evidence="5 6">
    <name type="scientific">Amycolatopsis saalfeldensis</name>
    <dbReference type="NCBI Taxonomy" id="394193"/>
    <lineage>
        <taxon>Bacteria</taxon>
        <taxon>Bacillati</taxon>
        <taxon>Actinomycetota</taxon>
        <taxon>Actinomycetes</taxon>
        <taxon>Pseudonocardiales</taxon>
        <taxon>Pseudonocardiaceae</taxon>
        <taxon>Amycolatopsis</taxon>
    </lineage>
</organism>